<dbReference type="AlphaFoldDB" id="A0AAV7QZ75"/>
<evidence type="ECO:0000313" key="1">
    <source>
        <dbReference type="EMBL" id="KAJ1144490.1"/>
    </source>
</evidence>
<comment type="caution">
    <text evidence="1">The sequence shown here is derived from an EMBL/GenBank/DDBJ whole genome shotgun (WGS) entry which is preliminary data.</text>
</comment>
<organism evidence="1 2">
    <name type="scientific">Pleurodeles waltl</name>
    <name type="common">Iberian ribbed newt</name>
    <dbReference type="NCBI Taxonomy" id="8319"/>
    <lineage>
        <taxon>Eukaryota</taxon>
        <taxon>Metazoa</taxon>
        <taxon>Chordata</taxon>
        <taxon>Craniata</taxon>
        <taxon>Vertebrata</taxon>
        <taxon>Euteleostomi</taxon>
        <taxon>Amphibia</taxon>
        <taxon>Batrachia</taxon>
        <taxon>Caudata</taxon>
        <taxon>Salamandroidea</taxon>
        <taxon>Salamandridae</taxon>
        <taxon>Pleurodelinae</taxon>
        <taxon>Pleurodeles</taxon>
    </lineage>
</organism>
<dbReference type="EMBL" id="JANPWB010000010">
    <property type="protein sequence ID" value="KAJ1144490.1"/>
    <property type="molecule type" value="Genomic_DNA"/>
</dbReference>
<evidence type="ECO:0000313" key="2">
    <source>
        <dbReference type="Proteomes" id="UP001066276"/>
    </source>
</evidence>
<sequence>MTAATRRYAPPPVRRYAPPPVLPITITDTPLSCVLKTESQNQALFLRLLHRSSAPFLGCAHTPCLCSDDSTIQQGPSVPKASPVCSTGSITQPACALGQTHHTATPTLHVLRSSSSWQCHFPSNPRQVRSQGIPEALLDAHFQEGATSTEPAHSTTCGPT</sequence>
<proteinExistence type="predicted"/>
<accession>A0AAV7QZ75</accession>
<gene>
    <name evidence="1" type="ORF">NDU88_010788</name>
</gene>
<keyword evidence="2" id="KW-1185">Reference proteome</keyword>
<reference evidence="1" key="1">
    <citation type="journal article" date="2022" name="bioRxiv">
        <title>Sequencing and chromosome-scale assembly of the giantPleurodeles waltlgenome.</title>
        <authorList>
            <person name="Brown T."/>
            <person name="Elewa A."/>
            <person name="Iarovenko S."/>
            <person name="Subramanian E."/>
            <person name="Araus A.J."/>
            <person name="Petzold A."/>
            <person name="Susuki M."/>
            <person name="Suzuki K.-i.T."/>
            <person name="Hayashi T."/>
            <person name="Toyoda A."/>
            <person name="Oliveira C."/>
            <person name="Osipova E."/>
            <person name="Leigh N.D."/>
            <person name="Simon A."/>
            <person name="Yun M.H."/>
        </authorList>
    </citation>
    <scope>NUCLEOTIDE SEQUENCE</scope>
    <source>
        <strain evidence="1">20211129_DDA</strain>
        <tissue evidence="1">Liver</tissue>
    </source>
</reference>
<name>A0AAV7QZ75_PLEWA</name>
<dbReference type="Proteomes" id="UP001066276">
    <property type="component" value="Chromosome 6"/>
</dbReference>
<protein>
    <submittedName>
        <fullName evidence="1">Uncharacterized protein</fullName>
    </submittedName>
</protein>